<keyword evidence="1" id="KW-0812">Transmembrane</keyword>
<sequence>MARLLNQLINLSKWPIALLMLLMLLPSLEQFKKVILYMFQHDNQYRPITYGALAYLLASWFILSKSRMGAWFSTLEHELTHALFAVLSLNRVTGLNVTSHAGGNMSYQGYPNWLITISPYFVPTLSLLILGLIWLAKTSYSPLLLGLLGASIVYHLQSTWRETHHQQTDLKQVGWTFCWLFLPGANVIMWLFILLALPNDGLSLSLLEKSWNTAMQHLQTLVSAWV</sequence>
<dbReference type="KEGG" id="tdu:QJT80_07980"/>
<keyword evidence="1" id="KW-1133">Transmembrane helix</keyword>
<accession>A0AA95H2J7</accession>
<dbReference type="InterPro" id="IPR049500">
    <property type="entry name" value="Peptidase_M50B-like"/>
</dbReference>
<dbReference type="AlphaFoldDB" id="A0AA95H2J7"/>
<proteinExistence type="predicted"/>
<protein>
    <submittedName>
        <fullName evidence="2">M50 family metallopeptidase</fullName>
    </submittedName>
</protein>
<gene>
    <name evidence="2" type="ORF">QJT80_07980</name>
</gene>
<name>A0AA95H2J7_9GAMM</name>
<evidence type="ECO:0000313" key="2">
    <source>
        <dbReference type="EMBL" id="WGZ89450.1"/>
    </source>
</evidence>
<dbReference type="Proteomes" id="UP001300672">
    <property type="component" value="Chromosome"/>
</dbReference>
<dbReference type="Pfam" id="PF13398">
    <property type="entry name" value="Peptidase_M50B"/>
    <property type="match status" value="1"/>
</dbReference>
<keyword evidence="1" id="KW-0472">Membrane</keyword>
<feature type="transmembrane region" description="Helical" evidence="1">
    <location>
        <begin position="177"/>
        <end position="197"/>
    </location>
</feature>
<organism evidence="2">
    <name type="scientific">Candidatus Thiocaldithrix dubininis</name>
    <dbReference type="NCBI Taxonomy" id="3080823"/>
    <lineage>
        <taxon>Bacteria</taxon>
        <taxon>Pseudomonadati</taxon>
        <taxon>Pseudomonadota</taxon>
        <taxon>Gammaproteobacteria</taxon>
        <taxon>Thiotrichales</taxon>
        <taxon>Thiotrichaceae</taxon>
        <taxon>Candidatus Thiocaldithrix</taxon>
    </lineage>
</organism>
<feature type="transmembrane region" description="Helical" evidence="1">
    <location>
        <begin position="140"/>
        <end position="156"/>
    </location>
</feature>
<reference evidence="2" key="2">
    <citation type="submission" date="2023-04" db="EMBL/GenBank/DDBJ databases">
        <authorList>
            <person name="Beletskiy A.V."/>
            <person name="Mardanov A.V."/>
            <person name="Ravin N.V."/>
        </authorList>
    </citation>
    <scope>NUCLEOTIDE SEQUENCE</scope>
    <source>
        <strain evidence="2">GKL-01</strain>
    </source>
</reference>
<feature type="transmembrane region" description="Helical" evidence="1">
    <location>
        <begin position="47"/>
        <end position="63"/>
    </location>
</feature>
<evidence type="ECO:0000256" key="1">
    <source>
        <dbReference type="SAM" id="Phobius"/>
    </source>
</evidence>
<feature type="transmembrane region" description="Helical" evidence="1">
    <location>
        <begin position="113"/>
        <end position="134"/>
    </location>
</feature>
<dbReference type="EMBL" id="CP124755">
    <property type="protein sequence ID" value="WGZ89450.1"/>
    <property type="molecule type" value="Genomic_DNA"/>
</dbReference>
<reference evidence="2" key="1">
    <citation type="journal article" date="2023" name="Int. J. Mol. Sci.">
        <title>Metagenomics Revealed a New Genus 'Candidatus Thiocaldithrix dubininis' gen. nov., sp. nov. and a New Species 'Candidatus Thiothrix putei' sp. nov. in the Family Thiotrichaceae, Some Members of Which Have Traits of Both Na+- and H+-Motive Energetics.</title>
        <authorList>
            <person name="Ravin N.V."/>
            <person name="Muntyan M.S."/>
            <person name="Smolyakov D.D."/>
            <person name="Rudenko T.S."/>
            <person name="Beletsky A.V."/>
            <person name="Mardanov A.V."/>
            <person name="Grabovich M.Y."/>
        </authorList>
    </citation>
    <scope>NUCLEOTIDE SEQUENCE</scope>
    <source>
        <strain evidence="2">GKL-01</strain>
    </source>
</reference>